<sequence>MASCVVVTAYTCLLLGFLAVGFGFFAPFWVQYINDGAYEGLWGRCRDIEINVETGEDLIRFKCVWFHEDDFGWEKSKPGLSPPENTWRQHGKMNPEYFVGGYTAAVSSLICLLNGWARCPAIRGKPTAEKASVSGFYLFPTEHHFGRPFIDVYGGEAHSSNISSVARSGDHGLVAIYGVFFGLLSLYTTRGAQMEYCGAVWFLACQVLDAFGFVTVFAILFVASIHLCCSCCKESISLLKAMGVVLIFGVCMLVSALGAFAGMSYRDHKTSINSQVSRFDWGFYVDIPGVVLVLLSALLYLIESCRYEGYQSGHNEIV</sequence>
<dbReference type="PANTHER" id="PTHR21284">
    <property type="entry name" value="EG:80H7.2 PROTEIN"/>
    <property type="match status" value="1"/>
</dbReference>
<feature type="transmembrane region" description="Helical" evidence="1">
    <location>
        <begin position="241"/>
        <end position="261"/>
    </location>
</feature>
<feature type="transmembrane region" description="Helical" evidence="1">
    <location>
        <begin position="97"/>
        <end position="117"/>
    </location>
</feature>
<feature type="transmembrane region" description="Helical" evidence="1">
    <location>
        <begin position="172"/>
        <end position="189"/>
    </location>
</feature>
<comment type="caution">
    <text evidence="2">The sequence shown here is derived from an EMBL/GenBank/DDBJ whole genome shotgun (WGS) entry which is preliminary data.</text>
</comment>
<proteinExistence type="predicted"/>
<keyword evidence="1" id="KW-0472">Membrane</keyword>
<keyword evidence="1" id="KW-1133">Transmembrane helix</keyword>
<dbReference type="Proteomes" id="UP001208570">
    <property type="component" value="Unassembled WGS sequence"/>
</dbReference>
<gene>
    <name evidence="2" type="ORF">LSH36_40g04005</name>
</gene>
<evidence type="ECO:0000313" key="2">
    <source>
        <dbReference type="EMBL" id="KAK2166247.1"/>
    </source>
</evidence>
<name>A0AAD9K7P1_9ANNE</name>
<reference evidence="2" key="1">
    <citation type="journal article" date="2023" name="Mol. Biol. Evol.">
        <title>Third-Generation Sequencing Reveals the Adaptive Role of the Epigenome in Three Deep-Sea Polychaetes.</title>
        <authorList>
            <person name="Perez M."/>
            <person name="Aroh O."/>
            <person name="Sun Y."/>
            <person name="Lan Y."/>
            <person name="Juniper S.K."/>
            <person name="Young C.R."/>
            <person name="Angers B."/>
            <person name="Qian P.Y."/>
        </authorList>
    </citation>
    <scope>NUCLEOTIDE SEQUENCE</scope>
    <source>
        <strain evidence="2">P08H-3</strain>
    </source>
</reference>
<evidence type="ECO:0000313" key="3">
    <source>
        <dbReference type="Proteomes" id="UP001208570"/>
    </source>
</evidence>
<evidence type="ECO:0000256" key="1">
    <source>
        <dbReference type="SAM" id="Phobius"/>
    </source>
</evidence>
<feature type="transmembrane region" description="Helical" evidence="1">
    <location>
        <begin position="201"/>
        <end position="229"/>
    </location>
</feature>
<dbReference type="AlphaFoldDB" id="A0AAD9K7P1"/>
<keyword evidence="3" id="KW-1185">Reference proteome</keyword>
<accession>A0AAD9K7P1</accession>
<organism evidence="2 3">
    <name type="scientific">Paralvinella palmiformis</name>
    <dbReference type="NCBI Taxonomy" id="53620"/>
    <lineage>
        <taxon>Eukaryota</taxon>
        <taxon>Metazoa</taxon>
        <taxon>Spiralia</taxon>
        <taxon>Lophotrochozoa</taxon>
        <taxon>Annelida</taxon>
        <taxon>Polychaeta</taxon>
        <taxon>Sedentaria</taxon>
        <taxon>Canalipalpata</taxon>
        <taxon>Terebellida</taxon>
        <taxon>Terebelliformia</taxon>
        <taxon>Alvinellidae</taxon>
        <taxon>Paralvinella</taxon>
    </lineage>
</organism>
<dbReference type="EMBL" id="JAODUP010000040">
    <property type="protein sequence ID" value="KAK2166247.1"/>
    <property type="molecule type" value="Genomic_DNA"/>
</dbReference>
<keyword evidence="1" id="KW-0812">Transmembrane</keyword>
<feature type="transmembrane region" description="Helical" evidence="1">
    <location>
        <begin position="281"/>
        <end position="302"/>
    </location>
</feature>
<protein>
    <submittedName>
        <fullName evidence="2">Uncharacterized protein</fullName>
    </submittedName>
</protein>
<feature type="transmembrane region" description="Helical" evidence="1">
    <location>
        <begin position="7"/>
        <end position="30"/>
    </location>
</feature>
<dbReference type="PANTHER" id="PTHR21284:SF12">
    <property type="entry name" value="EG:80H7.2 PROTEIN"/>
    <property type="match status" value="1"/>
</dbReference>